<dbReference type="EMBL" id="HBUF01568497">
    <property type="protein sequence ID" value="CAG6765573.1"/>
    <property type="molecule type" value="Transcribed_RNA"/>
</dbReference>
<feature type="region of interest" description="Disordered" evidence="1">
    <location>
        <begin position="54"/>
        <end position="73"/>
    </location>
</feature>
<dbReference type="AlphaFoldDB" id="A0A8D8SVW1"/>
<evidence type="ECO:0000313" key="2">
    <source>
        <dbReference type="EMBL" id="CAG6674842.1"/>
    </source>
</evidence>
<proteinExistence type="predicted"/>
<organism evidence="2">
    <name type="scientific">Cacopsylla melanoneura</name>
    <dbReference type="NCBI Taxonomy" id="428564"/>
    <lineage>
        <taxon>Eukaryota</taxon>
        <taxon>Metazoa</taxon>
        <taxon>Ecdysozoa</taxon>
        <taxon>Arthropoda</taxon>
        <taxon>Hexapoda</taxon>
        <taxon>Insecta</taxon>
        <taxon>Pterygota</taxon>
        <taxon>Neoptera</taxon>
        <taxon>Paraneoptera</taxon>
        <taxon>Hemiptera</taxon>
        <taxon>Sternorrhyncha</taxon>
        <taxon>Psylloidea</taxon>
        <taxon>Psyllidae</taxon>
        <taxon>Psyllinae</taxon>
        <taxon>Cacopsylla</taxon>
    </lineage>
</organism>
<sequence length="124" mass="14837">MRTCWWMWQKSLRKKKKERFWMMTMIRFGRHLNSLIQEIHMLYRDRTKTTSSPCSQLIASSSNKTTSTNYRSVPNDSTWPLRIRKNGRPLLRSNSWNDCTRPWALARAIRMFVSMRCTCAARST</sequence>
<accession>A0A8D8SVW1</accession>
<dbReference type="EMBL" id="HBUF01394476">
    <property type="protein sequence ID" value="CAG6734993.1"/>
    <property type="molecule type" value="Transcribed_RNA"/>
</dbReference>
<dbReference type="EMBL" id="HBUF01394475">
    <property type="protein sequence ID" value="CAG6734989.1"/>
    <property type="molecule type" value="Transcribed_RNA"/>
</dbReference>
<dbReference type="EMBL" id="HBUF01234944">
    <property type="protein sequence ID" value="CAG6674845.1"/>
    <property type="molecule type" value="Transcribed_RNA"/>
</dbReference>
<reference evidence="2" key="1">
    <citation type="submission" date="2021-05" db="EMBL/GenBank/DDBJ databases">
        <authorList>
            <person name="Alioto T."/>
            <person name="Alioto T."/>
            <person name="Gomez Garrido J."/>
        </authorList>
    </citation>
    <scope>NUCLEOTIDE SEQUENCE</scope>
</reference>
<name>A0A8D8SVW1_9HEMI</name>
<dbReference type="EMBL" id="HBUF01234943">
    <property type="protein sequence ID" value="CAG6674842.1"/>
    <property type="molecule type" value="Transcribed_RNA"/>
</dbReference>
<protein>
    <submittedName>
        <fullName evidence="2">Uncharacterized protein</fullName>
    </submittedName>
</protein>
<evidence type="ECO:0000256" key="1">
    <source>
        <dbReference type="SAM" id="MobiDB-lite"/>
    </source>
</evidence>